<evidence type="ECO:0000313" key="2">
    <source>
        <dbReference type="EMBL" id="TKA63944.1"/>
    </source>
</evidence>
<protein>
    <submittedName>
        <fullName evidence="2">Uncharacterized protein</fullName>
    </submittedName>
</protein>
<organism evidence="2 3">
    <name type="scientific">Cryomyces minteri</name>
    <dbReference type="NCBI Taxonomy" id="331657"/>
    <lineage>
        <taxon>Eukaryota</taxon>
        <taxon>Fungi</taxon>
        <taxon>Dikarya</taxon>
        <taxon>Ascomycota</taxon>
        <taxon>Pezizomycotina</taxon>
        <taxon>Dothideomycetes</taxon>
        <taxon>Dothideomycetes incertae sedis</taxon>
        <taxon>Cryomyces</taxon>
    </lineage>
</organism>
<dbReference type="AlphaFoldDB" id="A0A4U0WLC9"/>
<evidence type="ECO:0000256" key="1">
    <source>
        <dbReference type="SAM" id="MobiDB-lite"/>
    </source>
</evidence>
<gene>
    <name evidence="2" type="ORF">B0A49_10400</name>
</gene>
<dbReference type="Proteomes" id="UP000308768">
    <property type="component" value="Unassembled WGS sequence"/>
</dbReference>
<feature type="compositionally biased region" description="Acidic residues" evidence="1">
    <location>
        <begin position="493"/>
        <end position="505"/>
    </location>
</feature>
<feature type="compositionally biased region" description="Low complexity" evidence="1">
    <location>
        <begin position="509"/>
        <end position="530"/>
    </location>
</feature>
<reference evidence="2 3" key="1">
    <citation type="submission" date="2017-03" db="EMBL/GenBank/DDBJ databases">
        <title>Genomes of endolithic fungi from Antarctica.</title>
        <authorList>
            <person name="Coleine C."/>
            <person name="Masonjones S."/>
            <person name="Stajich J.E."/>
        </authorList>
    </citation>
    <scope>NUCLEOTIDE SEQUENCE [LARGE SCALE GENOMIC DNA]</scope>
    <source>
        <strain evidence="2 3">CCFEE 5187</strain>
    </source>
</reference>
<evidence type="ECO:0000313" key="3">
    <source>
        <dbReference type="Proteomes" id="UP000308768"/>
    </source>
</evidence>
<sequence>MISLPPLRRLLVPSLVCLALIIFYRSHFTAPSKIQAFVFRHLTPSPPGLRVPLAALDHLPIHNASQNYLSPPQHLYYTYPHSANLGKNITGSGHAIPTYSQPLLNPYLAPLFKCPRQANRFTSHIRLPNPVRNISMIPPGSTHDDRRFWNPTIMSLPWWSENQYLLVSRIVTDGNYQENVLCEANICYTNPSVDVRRKGDGECTPDDLQHLGGNVGLRCVGSPVKLGVPPTPAEKCLGKFESYTDIPGFHDPRIFWSGRGEPLMILNTQSRYACSGLWIIDLRVPYPPLHALLASSPTHPSLGPLISYPHLTELTRNPPGTRSPMEKNWMFFAPDAASSYIHYEISPHTRTFAKLLGNGLTTPNLTDPLEQPCLQLAPEGTTDGEGRAVKGTWHQSSNSLKLILCDRAEAEAEGQTENGKGKERCVSNADNAVFMAVMHRKHDNGLGLPLRYERYLVIWSAYPPFALLAVSKHPLLFANETAGGWSAAQNWDNVDESDGDGDGDDREGAAYTTAPTAAADTSNASAATPPAASPPGIKVKREAPPTQRSPRNVRDKSNWAYFTYTVSMAYAWRPAPSPLTARAASEDLNTGYLDDEVIVGIGIMDGGQNYARVRVKELLGCLRACQGRRLGDGA</sequence>
<comment type="caution">
    <text evidence="2">The sequence shown here is derived from an EMBL/GenBank/DDBJ whole genome shotgun (WGS) entry which is preliminary data.</text>
</comment>
<accession>A0A4U0WLC9</accession>
<feature type="region of interest" description="Disordered" evidence="1">
    <location>
        <begin position="488"/>
        <end position="554"/>
    </location>
</feature>
<proteinExistence type="predicted"/>
<keyword evidence="3" id="KW-1185">Reference proteome</keyword>
<dbReference type="EMBL" id="NAJN01001332">
    <property type="protein sequence ID" value="TKA63944.1"/>
    <property type="molecule type" value="Genomic_DNA"/>
</dbReference>
<dbReference type="OrthoDB" id="2522565at2759"/>
<name>A0A4U0WLC9_9PEZI</name>